<evidence type="ECO:0000313" key="2">
    <source>
        <dbReference type="EMBL" id="ADI20175.1"/>
    </source>
</evidence>
<dbReference type="PANTHER" id="PTHR34300">
    <property type="entry name" value="QUEUOSINE PRECURSOR TRANSPORTER-RELATED"/>
    <property type="match status" value="1"/>
</dbReference>
<sequence>MNRSLIIGIIAMAAVVVASNILVQFLMGNWLTWGAFTYPFAFLITDITNRLYGVKQARNVVLIGFCVGILCSFIGTQIIGEFGPLVTLRIAIGSGFAFLIAQLVDILIFDRLRKNKWWQAPLASTLIGSSIDTALFFTIAFSISLTVLEPSNDVSWANEILPLLGLGPNLPLWISLGFADWLVKVSIALIALVPFRLLIIRLQKVSL</sequence>
<feature type="transmembrane region" description="Helical" evidence="1">
    <location>
        <begin position="86"/>
        <end position="108"/>
    </location>
</feature>
<organism evidence="2">
    <name type="scientific">uncultured alpha proteobacterium EB080_L06A09</name>
    <dbReference type="NCBI Taxonomy" id="710794"/>
    <lineage>
        <taxon>Bacteria</taxon>
        <taxon>Pseudomonadati</taxon>
        <taxon>Pseudomonadota</taxon>
        <taxon>Alphaproteobacteria</taxon>
        <taxon>environmental samples</taxon>
    </lineage>
</organism>
<accession>E0Y0I4</accession>
<dbReference type="AlphaFoldDB" id="E0Y0I4"/>
<feature type="transmembrane region" description="Helical" evidence="1">
    <location>
        <begin position="120"/>
        <end position="143"/>
    </location>
</feature>
<keyword evidence="1" id="KW-0813">Transport</keyword>
<feature type="transmembrane region" description="Helical" evidence="1">
    <location>
        <begin position="172"/>
        <end position="199"/>
    </location>
</feature>
<reference evidence="2" key="1">
    <citation type="journal article" date="2011" name="Environ. Microbiol.">
        <title>Time-series analyses of Monterey Bay coastal microbial picoplankton using a 'genome proxy' microarray.</title>
        <authorList>
            <person name="Rich V.I."/>
            <person name="Pham V.D."/>
            <person name="Eppley J."/>
            <person name="Shi Y."/>
            <person name="DeLong E.F."/>
        </authorList>
    </citation>
    <scope>NUCLEOTIDE SEQUENCE</scope>
</reference>
<comment type="similarity">
    <text evidence="1">Belongs to the vitamin uptake transporter (VUT/ECF) (TC 2.A.88) family. Q precursor transporter subfamily.</text>
</comment>
<comment type="subcellular location">
    <subcellularLocation>
        <location evidence="1">Cell inner membrane</location>
        <topology evidence="1">Multi-pass membrane protein</topology>
    </subcellularLocation>
</comment>
<keyword evidence="1" id="KW-0812">Transmembrane</keyword>
<evidence type="ECO:0000256" key="1">
    <source>
        <dbReference type="HAMAP-Rule" id="MF_02088"/>
    </source>
</evidence>
<dbReference type="NCBIfam" id="TIGR00697">
    <property type="entry name" value="queuosine precursor transporter"/>
    <property type="match status" value="1"/>
</dbReference>
<keyword evidence="1" id="KW-0997">Cell inner membrane</keyword>
<proteinExistence type="inferred from homology"/>
<keyword evidence="1" id="KW-1003">Cell membrane</keyword>
<name>E0Y0I4_9PROT</name>
<feature type="transmembrane region" description="Helical" evidence="1">
    <location>
        <begin position="5"/>
        <end position="24"/>
    </location>
</feature>
<dbReference type="GO" id="GO:0005886">
    <property type="term" value="C:plasma membrane"/>
    <property type="evidence" value="ECO:0007669"/>
    <property type="project" value="UniProtKB-SubCell"/>
</dbReference>
<dbReference type="GO" id="GO:0022857">
    <property type="term" value="F:transmembrane transporter activity"/>
    <property type="evidence" value="ECO:0007669"/>
    <property type="project" value="UniProtKB-UniRule"/>
</dbReference>
<comment type="function">
    <text evidence="1">Involved in the import of queuosine (Q) precursors, required for Q precursor salvage.</text>
</comment>
<dbReference type="InterPro" id="IPR003744">
    <property type="entry name" value="YhhQ"/>
</dbReference>
<dbReference type="EMBL" id="GU474938">
    <property type="protein sequence ID" value="ADI20175.1"/>
    <property type="molecule type" value="Genomic_DNA"/>
</dbReference>
<dbReference type="PANTHER" id="PTHR34300:SF1">
    <property type="entry name" value="QUEUOSINE PRECURSOR TRANSPORTER"/>
    <property type="match status" value="1"/>
</dbReference>
<protein>
    <recommendedName>
        <fullName evidence="1">Probable queuosine precursor transporter</fullName>
        <shortName evidence="1">Q precursor transporter</shortName>
    </recommendedName>
</protein>
<feature type="transmembrane region" description="Helical" evidence="1">
    <location>
        <begin position="30"/>
        <end position="48"/>
    </location>
</feature>
<keyword evidence="1" id="KW-0472">Membrane</keyword>
<dbReference type="HAMAP" id="MF_02088">
    <property type="entry name" value="Q_prec_transport"/>
    <property type="match status" value="1"/>
</dbReference>
<feature type="transmembrane region" description="Helical" evidence="1">
    <location>
        <begin position="60"/>
        <end position="80"/>
    </location>
</feature>
<keyword evidence="1" id="KW-1133">Transmembrane helix</keyword>
<dbReference type="Pfam" id="PF02592">
    <property type="entry name" value="Vut_1"/>
    <property type="match status" value="1"/>
</dbReference>